<dbReference type="GO" id="GO:0005344">
    <property type="term" value="F:oxygen carrier activity"/>
    <property type="evidence" value="ECO:0007669"/>
    <property type="project" value="UniProtKB-KW"/>
</dbReference>
<dbReference type="eggNOG" id="ENOG502QRXE">
    <property type="taxonomic scope" value="Eukaryota"/>
</dbReference>
<reference evidence="8" key="1">
    <citation type="journal article" date="2014" name="Nat. Genet.">
        <title>A reference genome for common bean and genome-wide analysis of dual domestications.</title>
        <authorList>
            <person name="Schmutz J."/>
            <person name="McClean P.E."/>
            <person name="Mamidi S."/>
            <person name="Wu G.A."/>
            <person name="Cannon S.B."/>
            <person name="Grimwood J."/>
            <person name="Jenkins J."/>
            <person name="Shu S."/>
            <person name="Song Q."/>
            <person name="Chavarro C."/>
            <person name="Torres-Torres M."/>
            <person name="Geffroy V."/>
            <person name="Moghaddam S.M."/>
            <person name="Gao D."/>
            <person name="Abernathy B."/>
            <person name="Barry K."/>
            <person name="Blair M."/>
            <person name="Brick M.A."/>
            <person name="Chovatia M."/>
            <person name="Gepts P."/>
            <person name="Goodstein D.M."/>
            <person name="Gonzales M."/>
            <person name="Hellsten U."/>
            <person name="Hyten D.L."/>
            <person name="Jia G."/>
            <person name="Kelly J.D."/>
            <person name="Kudrna D."/>
            <person name="Lee R."/>
            <person name="Richard M.M."/>
            <person name="Miklas P.N."/>
            <person name="Osorno J.M."/>
            <person name="Rodrigues J."/>
            <person name="Thareau V."/>
            <person name="Urrea C.A."/>
            <person name="Wang M."/>
            <person name="Yu Y."/>
            <person name="Zhang M."/>
            <person name="Wing R.A."/>
            <person name="Cregan P.B."/>
            <person name="Rokhsar D.S."/>
            <person name="Jackson S.A."/>
        </authorList>
    </citation>
    <scope>NUCLEOTIDE SEQUENCE [LARGE SCALE GENOMIC DNA]</scope>
    <source>
        <strain evidence="8">cv. G19833</strain>
    </source>
</reference>
<dbReference type="GO" id="GO:0046872">
    <property type="term" value="F:metal ion binding"/>
    <property type="evidence" value="ECO:0007669"/>
    <property type="project" value="UniProtKB-KW"/>
</dbReference>
<evidence type="ECO:0000256" key="5">
    <source>
        <dbReference type="ARBA" id="ARBA00023004"/>
    </source>
</evidence>
<evidence type="ECO:0000256" key="6">
    <source>
        <dbReference type="ARBA" id="ARBA00034496"/>
    </source>
</evidence>
<keyword evidence="4" id="KW-0479">Metal-binding</keyword>
<dbReference type="InterPro" id="IPR001486">
    <property type="entry name" value="Hemoglobin_trunc"/>
</dbReference>
<evidence type="ECO:0000313" key="7">
    <source>
        <dbReference type="EMBL" id="ESW33317.1"/>
    </source>
</evidence>
<dbReference type="PANTHER" id="PTHR47366">
    <property type="entry name" value="TWO-ON-TWO HEMOGLOBIN-3"/>
    <property type="match status" value="1"/>
</dbReference>
<dbReference type="SUPFAM" id="SSF46458">
    <property type="entry name" value="Globin-like"/>
    <property type="match status" value="2"/>
</dbReference>
<dbReference type="InterPro" id="IPR044203">
    <property type="entry name" value="GlbO/GLB3-like"/>
</dbReference>
<gene>
    <name evidence="7" type="ORF">PHAVU_001G060000g</name>
</gene>
<proteinExistence type="inferred from homology"/>
<dbReference type="Gramene" id="ESW33317">
    <property type="protein sequence ID" value="ESW33317"/>
    <property type="gene ID" value="PHAVU_001G060000g"/>
</dbReference>
<evidence type="ECO:0000256" key="4">
    <source>
        <dbReference type="ARBA" id="ARBA00022723"/>
    </source>
</evidence>
<dbReference type="Proteomes" id="UP000000226">
    <property type="component" value="Chromosome 1"/>
</dbReference>
<accession>V7CT08</accession>
<keyword evidence="1" id="KW-0813">Transport</keyword>
<dbReference type="Gene3D" id="1.10.490.10">
    <property type="entry name" value="Globins"/>
    <property type="match status" value="2"/>
</dbReference>
<dbReference type="EMBL" id="CM002288">
    <property type="protein sequence ID" value="ESW33317.1"/>
    <property type="molecule type" value="Genomic_DNA"/>
</dbReference>
<dbReference type="GO" id="GO:0020037">
    <property type="term" value="F:heme binding"/>
    <property type="evidence" value="ECO:0007669"/>
    <property type="project" value="InterPro"/>
</dbReference>
<name>V7CT08_PHAVU</name>
<dbReference type="InterPro" id="IPR009050">
    <property type="entry name" value="Globin-like_sf"/>
</dbReference>
<comment type="similarity">
    <text evidence="6">Belongs to the truncated hemoglobin family. Group II subfamily.</text>
</comment>
<organism evidence="7 8">
    <name type="scientific">Phaseolus vulgaris</name>
    <name type="common">Kidney bean</name>
    <name type="synonym">French bean</name>
    <dbReference type="NCBI Taxonomy" id="3885"/>
    <lineage>
        <taxon>Eukaryota</taxon>
        <taxon>Viridiplantae</taxon>
        <taxon>Streptophyta</taxon>
        <taxon>Embryophyta</taxon>
        <taxon>Tracheophyta</taxon>
        <taxon>Spermatophyta</taxon>
        <taxon>Magnoliopsida</taxon>
        <taxon>eudicotyledons</taxon>
        <taxon>Gunneridae</taxon>
        <taxon>Pentapetalae</taxon>
        <taxon>rosids</taxon>
        <taxon>fabids</taxon>
        <taxon>Fabales</taxon>
        <taxon>Fabaceae</taxon>
        <taxon>Papilionoideae</taxon>
        <taxon>50 kb inversion clade</taxon>
        <taxon>NPAAA clade</taxon>
        <taxon>indigoferoid/millettioid clade</taxon>
        <taxon>Phaseoleae</taxon>
        <taxon>Phaseolus</taxon>
    </lineage>
</organism>
<keyword evidence="5" id="KW-0408">Iron</keyword>
<sequence length="485" mass="55300">MQNLQQKASEWSGVATEEAFAIDTTNLFHKLGLQTFINLSTNFYNRVYGDEEEWFRSIFADSEKENAIQNQYEFFVQRMGGPPLFSQRRASCGKSRLEKGLRFKHGEKFSANHKGTNKPYFLIQMDEEVDNGTLTRGAIRFMRFINGIKIQTLTRFLRLHVHKAPQFKVVVRNGDHLECEGQVKHIPVNIQGHCLIVLAYFLSIVAVEIVLGTQCQKNEIERIVVGIVQSSSSPFFPFHTAGKKERWNLGFCANYRALNVHEIVPILSSIKQLRALTEPFAFETDASSIVIGDVLMISRQCKVSQPIVYNTIVENHTGLWFWKGKLSIPSHSTIKKITLEEFHDSPVGGHAGFPRTLAHVSTQFCGNPILWQGVIPKYLLDDEQEQLSPPLDFEDKVSFMGKSYDAGHPALIGRHRPFPVTHQAAERWLHHMQQALDSTPDIDDDSKTKMMNFFRHTAYFLVAGDELKNKNNQQIPCKHAAKRDD</sequence>
<evidence type="ECO:0000256" key="1">
    <source>
        <dbReference type="ARBA" id="ARBA00022448"/>
    </source>
</evidence>
<evidence type="ECO:0000313" key="8">
    <source>
        <dbReference type="Proteomes" id="UP000000226"/>
    </source>
</evidence>
<protein>
    <submittedName>
        <fullName evidence="7">Uncharacterized protein</fullName>
    </submittedName>
</protein>
<dbReference type="AlphaFoldDB" id="V7CT08"/>
<dbReference type="Pfam" id="PF01152">
    <property type="entry name" value="Bac_globin"/>
    <property type="match status" value="2"/>
</dbReference>
<dbReference type="InterPro" id="IPR012292">
    <property type="entry name" value="Globin/Proto"/>
</dbReference>
<dbReference type="STRING" id="3885.V7CT08"/>
<keyword evidence="8" id="KW-1185">Reference proteome</keyword>
<evidence type="ECO:0000256" key="2">
    <source>
        <dbReference type="ARBA" id="ARBA00022617"/>
    </source>
</evidence>
<dbReference type="PANTHER" id="PTHR47366:SF1">
    <property type="entry name" value="TWO-ON-TWO HEMOGLOBIN-3"/>
    <property type="match status" value="1"/>
</dbReference>
<keyword evidence="3" id="KW-0561">Oxygen transport</keyword>
<dbReference type="GO" id="GO:0019825">
    <property type="term" value="F:oxygen binding"/>
    <property type="evidence" value="ECO:0007669"/>
    <property type="project" value="InterPro"/>
</dbReference>
<dbReference type="OrthoDB" id="1433710at2759"/>
<keyword evidence="2" id="KW-0349">Heme</keyword>
<evidence type="ECO:0000256" key="3">
    <source>
        <dbReference type="ARBA" id="ARBA00022621"/>
    </source>
</evidence>